<accession>A0A1W2CU46</accession>
<dbReference type="EMBL" id="FWXS01000011">
    <property type="protein sequence ID" value="SMC88751.1"/>
    <property type="molecule type" value="Genomic_DNA"/>
</dbReference>
<dbReference type="AlphaFoldDB" id="A0A1W2CU46"/>
<proteinExistence type="predicted"/>
<evidence type="ECO:0000313" key="4">
    <source>
        <dbReference type="EMBL" id="SMC88751.1"/>
    </source>
</evidence>
<evidence type="ECO:0000313" key="5">
    <source>
        <dbReference type="Proteomes" id="UP000192393"/>
    </source>
</evidence>
<dbReference type="PANTHER" id="PTHR43018">
    <property type="entry name" value="PHOSPHO-2-DEHYDRO-3-DEOXYHEPTONATE ALDOLASE"/>
    <property type="match status" value="1"/>
</dbReference>
<dbReference type="SMART" id="SM00830">
    <property type="entry name" value="CM_2"/>
    <property type="match status" value="1"/>
</dbReference>
<dbReference type="InterPro" id="IPR002701">
    <property type="entry name" value="CM_II_prokaryot"/>
</dbReference>
<gene>
    <name evidence="4" type="ORF">SAMN06296427_11189</name>
</gene>
<name>A0A1W2CU46_9FLAO</name>
<dbReference type="Proteomes" id="UP000192393">
    <property type="component" value="Unassembled WGS sequence"/>
</dbReference>
<dbReference type="GO" id="GO:0016740">
    <property type="term" value="F:transferase activity"/>
    <property type="evidence" value="ECO:0007669"/>
    <property type="project" value="UniProtKB-KW"/>
</dbReference>
<evidence type="ECO:0000256" key="2">
    <source>
        <dbReference type="ARBA" id="ARBA00022679"/>
    </source>
</evidence>
<dbReference type="SUPFAM" id="SSF51569">
    <property type="entry name" value="Aldolase"/>
    <property type="match status" value="1"/>
</dbReference>
<dbReference type="EC" id="5.4.99.5" evidence="1"/>
<keyword evidence="5" id="KW-1185">Reference proteome</keyword>
<dbReference type="GO" id="GO:0004106">
    <property type="term" value="F:chorismate mutase activity"/>
    <property type="evidence" value="ECO:0007669"/>
    <property type="project" value="UniProtKB-EC"/>
</dbReference>
<dbReference type="Pfam" id="PF00793">
    <property type="entry name" value="DAHP_synth_1"/>
    <property type="match status" value="1"/>
</dbReference>
<keyword evidence="2" id="KW-0808">Transferase</keyword>
<dbReference type="InterPro" id="IPR036263">
    <property type="entry name" value="Chorismate_II_sf"/>
</dbReference>
<protein>
    <recommendedName>
        <fullName evidence="1">chorismate mutase</fullName>
        <ecNumber evidence="1">5.4.99.5</ecNumber>
    </recommendedName>
</protein>
<organism evidence="4 5">
    <name type="scientific">Moheibacter sediminis</name>
    <dbReference type="NCBI Taxonomy" id="1434700"/>
    <lineage>
        <taxon>Bacteria</taxon>
        <taxon>Pseudomonadati</taxon>
        <taxon>Bacteroidota</taxon>
        <taxon>Flavobacteriia</taxon>
        <taxon>Flavobacteriales</taxon>
        <taxon>Weeksellaceae</taxon>
        <taxon>Moheibacter</taxon>
    </lineage>
</organism>
<dbReference type="Pfam" id="PF01817">
    <property type="entry name" value="CM_2"/>
    <property type="match status" value="1"/>
</dbReference>
<dbReference type="PROSITE" id="PS51168">
    <property type="entry name" value="CHORISMATE_MUT_2"/>
    <property type="match status" value="1"/>
</dbReference>
<reference evidence="4 5" key="1">
    <citation type="submission" date="2017-04" db="EMBL/GenBank/DDBJ databases">
        <authorList>
            <person name="Afonso C.L."/>
            <person name="Miller P.J."/>
            <person name="Scott M.A."/>
            <person name="Spackman E."/>
            <person name="Goraichik I."/>
            <person name="Dimitrov K.M."/>
            <person name="Suarez D.L."/>
            <person name="Swayne D.E."/>
        </authorList>
    </citation>
    <scope>NUCLEOTIDE SEQUENCE [LARGE SCALE GENOMIC DNA]</scope>
    <source>
        <strain evidence="4 5">CGMCC 1.12708</strain>
    </source>
</reference>
<dbReference type="SUPFAM" id="SSF48600">
    <property type="entry name" value="Chorismate mutase II"/>
    <property type="match status" value="1"/>
</dbReference>
<dbReference type="InterPro" id="IPR006218">
    <property type="entry name" value="DAHP1/KDSA"/>
</dbReference>
<evidence type="ECO:0000256" key="1">
    <source>
        <dbReference type="ARBA" id="ARBA00012404"/>
    </source>
</evidence>
<dbReference type="Gene3D" id="3.20.20.70">
    <property type="entry name" value="Aldolase class I"/>
    <property type="match status" value="1"/>
</dbReference>
<dbReference type="InterPro" id="IPR036979">
    <property type="entry name" value="CM_dom_sf"/>
</dbReference>
<feature type="domain" description="Chorismate mutase" evidence="3">
    <location>
        <begin position="271"/>
        <end position="362"/>
    </location>
</feature>
<dbReference type="STRING" id="1434700.SAMN06296427_11189"/>
<dbReference type="PANTHER" id="PTHR43018:SF1">
    <property type="entry name" value="PROTEIN AROA(G)"/>
    <property type="match status" value="1"/>
</dbReference>
<dbReference type="InterPro" id="IPR013785">
    <property type="entry name" value="Aldolase_TIM"/>
</dbReference>
<dbReference type="Gene3D" id="1.20.59.10">
    <property type="entry name" value="Chorismate mutase"/>
    <property type="match status" value="1"/>
</dbReference>
<evidence type="ECO:0000259" key="3">
    <source>
        <dbReference type="PROSITE" id="PS51168"/>
    </source>
</evidence>
<sequence length="370" mass="42236">MNNALNLQNMNTNKSFLSKFEKPLVIGGPCSAESEKQMLDIAGQLDQNYVQVFRAGIWKPRTKPNSFEGVGAIGLKWLKKVKDEFGFITATEVANANHVKLALENDVDWLWIGARSTVNPFTIQEIAEALRDTDKVVLVKNPVNPDLDLWIGAVERLQAQNIKNLGAIHRGFSTYKKTKYRNNPQWQIALDFMDKMPGIPMICDPSHICGNREGIFDVAQQAFNFEYDGLMIESHNNPDEAWSDAKQQITPERLHEILKKLELRKSDDPDAFYHSRLSRLRNEIDEADQSIIETIGQRMGISAQIGELKKEHNVAVFQPERWKAIWESAIKQGEKYGLSEEFIDKLLKAIHQESIQHQNSIMNQDKILKP</sequence>
<dbReference type="InterPro" id="IPR052899">
    <property type="entry name" value="Class-I_DAHP_synthase"/>
</dbReference>
<dbReference type="GO" id="GO:0046417">
    <property type="term" value="P:chorismate metabolic process"/>
    <property type="evidence" value="ECO:0007669"/>
    <property type="project" value="InterPro"/>
</dbReference>